<keyword evidence="1" id="KW-1133">Transmembrane helix</keyword>
<dbReference type="AlphaFoldDB" id="A0A1H0LRF5"/>
<evidence type="ECO:0000256" key="1">
    <source>
        <dbReference type="SAM" id="Phobius"/>
    </source>
</evidence>
<feature type="transmembrane region" description="Helical" evidence="1">
    <location>
        <begin position="20"/>
        <end position="39"/>
    </location>
</feature>
<protein>
    <recommendedName>
        <fullName evidence="4">Hydrolase</fullName>
    </recommendedName>
</protein>
<name>A0A1H0LRF5_9CLOT</name>
<dbReference type="Gene3D" id="3.20.20.80">
    <property type="entry name" value="Glycosidases"/>
    <property type="match status" value="1"/>
</dbReference>
<dbReference type="Proteomes" id="UP000198597">
    <property type="component" value="Unassembled WGS sequence"/>
</dbReference>
<gene>
    <name evidence="2" type="ORF">SAMN04488529_101172</name>
</gene>
<reference evidence="2 3" key="1">
    <citation type="submission" date="2016-10" db="EMBL/GenBank/DDBJ databases">
        <authorList>
            <person name="de Groot N.N."/>
        </authorList>
    </citation>
    <scope>NUCLEOTIDE SEQUENCE [LARGE SCALE GENOMIC DNA]</scope>
    <source>
        <strain evidence="2 3">DSM 12272</strain>
    </source>
</reference>
<organism evidence="2 3">
    <name type="scientific">Clostridium gasigenes</name>
    <dbReference type="NCBI Taxonomy" id="94869"/>
    <lineage>
        <taxon>Bacteria</taxon>
        <taxon>Bacillati</taxon>
        <taxon>Bacillota</taxon>
        <taxon>Clostridia</taxon>
        <taxon>Eubacteriales</taxon>
        <taxon>Clostridiaceae</taxon>
        <taxon>Clostridium</taxon>
    </lineage>
</organism>
<dbReference type="STRING" id="94869.SAMN04488529_101172"/>
<keyword evidence="3" id="KW-1185">Reference proteome</keyword>
<dbReference type="SUPFAM" id="SSF51445">
    <property type="entry name" value="(Trans)glycosidases"/>
    <property type="match status" value="1"/>
</dbReference>
<dbReference type="CDD" id="cd19608">
    <property type="entry name" value="GH113_mannanase-like"/>
    <property type="match status" value="1"/>
</dbReference>
<evidence type="ECO:0000313" key="3">
    <source>
        <dbReference type="Proteomes" id="UP000198597"/>
    </source>
</evidence>
<evidence type="ECO:0000313" key="2">
    <source>
        <dbReference type="EMBL" id="SDO70673.1"/>
    </source>
</evidence>
<dbReference type="InterPro" id="IPR017853">
    <property type="entry name" value="GH"/>
</dbReference>
<dbReference type="InterPro" id="IPR055151">
    <property type="entry name" value="GH113"/>
</dbReference>
<dbReference type="EMBL" id="FNJM01000001">
    <property type="protein sequence ID" value="SDO70673.1"/>
    <property type="molecule type" value="Genomic_DNA"/>
</dbReference>
<accession>A0A1H0LRF5</accession>
<evidence type="ECO:0008006" key="4">
    <source>
        <dbReference type="Google" id="ProtNLM"/>
    </source>
</evidence>
<proteinExistence type="predicted"/>
<dbReference type="Pfam" id="PF22612">
    <property type="entry name" value="GH113"/>
    <property type="match status" value="1"/>
</dbReference>
<keyword evidence="1" id="KW-0812">Transmembrane</keyword>
<keyword evidence="1" id="KW-0472">Membrane</keyword>
<dbReference type="RefSeq" id="WP_242873898.1">
    <property type="nucleotide sequence ID" value="NZ_FNJM01000001.1"/>
</dbReference>
<sequence>MSNKSQWNKDTPEELRTRIIVGTIIGIVIVLMGIGYYFYAINYTSRGRINDFLNKREGKTLNSKFSEKIKCANLSTDYTVEQTLKDIETLELNTINLPIVINIDDLDSSNVSIYDNSLQRAKLLLDKIKGKKINVILEPYPWIANGSKYETEFNPTNKEQFFSNWENKVLKPIIDEIAIPYRVDALNIAAGFNKLENMEDEFCNMIDFARQYYKGLVTYRTSFWTTANWKDEVTKKQVDELNKKYENKLNNKIFSKVDFISIASYFELTDNDLNTVENLVKALTSSQRYLREQEIKQQVENFYDKWNKPIFFGELGFPRTTKASVEPWNPYLSKDISGQEQANCFKAYKQVYEEEQWFLGFSYFAVGNKDGDKMYYPSEKTVEVMKSWFDAN</sequence>